<name>A0A6J7EDD6_9ZZZZ</name>
<dbReference type="PANTHER" id="PTHR36151">
    <property type="entry name" value="BLR2777 PROTEIN"/>
    <property type="match status" value="1"/>
</dbReference>
<dbReference type="InterPro" id="IPR018713">
    <property type="entry name" value="MPAB/Lcp_cat_dom"/>
</dbReference>
<dbReference type="PANTHER" id="PTHR36151:SF3">
    <property type="entry name" value="ER-BOUND OXYGENASE MPAB_MPAB'_RUBBER OXYGENASE CATALYTIC DOMAIN-CONTAINING PROTEIN"/>
    <property type="match status" value="1"/>
</dbReference>
<protein>
    <submittedName>
        <fullName evidence="2">Unannotated protein</fullName>
    </submittedName>
</protein>
<dbReference type="AlphaFoldDB" id="A0A6J7EDD6"/>
<evidence type="ECO:0000259" key="1">
    <source>
        <dbReference type="Pfam" id="PF09995"/>
    </source>
</evidence>
<accession>A0A6J7EDD6</accession>
<reference evidence="2" key="1">
    <citation type="submission" date="2020-05" db="EMBL/GenBank/DDBJ databases">
        <authorList>
            <person name="Chiriac C."/>
            <person name="Salcher M."/>
            <person name="Ghai R."/>
            <person name="Kavagutti S V."/>
        </authorList>
    </citation>
    <scope>NUCLEOTIDE SEQUENCE</scope>
</reference>
<organism evidence="2">
    <name type="scientific">freshwater metagenome</name>
    <dbReference type="NCBI Taxonomy" id="449393"/>
    <lineage>
        <taxon>unclassified sequences</taxon>
        <taxon>metagenomes</taxon>
        <taxon>ecological metagenomes</taxon>
    </lineage>
</organism>
<dbReference type="EMBL" id="CAFBLU010000020">
    <property type="protein sequence ID" value="CAB4878499.1"/>
    <property type="molecule type" value="Genomic_DNA"/>
</dbReference>
<evidence type="ECO:0000313" key="2">
    <source>
        <dbReference type="EMBL" id="CAB4878499.1"/>
    </source>
</evidence>
<dbReference type="GO" id="GO:0016491">
    <property type="term" value="F:oxidoreductase activity"/>
    <property type="evidence" value="ECO:0007669"/>
    <property type="project" value="InterPro"/>
</dbReference>
<gene>
    <name evidence="2" type="ORF">UFOPK3444_01173</name>
</gene>
<feature type="domain" description="ER-bound oxygenase mpaB/mpaB'/Rubber oxygenase catalytic" evidence="1">
    <location>
        <begin position="18"/>
        <end position="246"/>
    </location>
</feature>
<proteinExistence type="predicted"/>
<sequence>MTQLTAPNCHFDDTSMLRRVHREQVMVLAGGRALLLMAAHPVVFEGFFAATAAKGDPLARLERTAVVLEKISYGDRSDADRATAFVRRMHRSAKGTLPRAAGRFPKGTPYSAADPELLFWVWGSLVDSCLLVYERYVAPLSDAERQAYWEDQRFVGKQFGIPFKAMPKRVEELPDYVAGMVASGDLHVTADALDTAKNVILKPPIPASMFPLREAINQTSIGLLPAAVRDLYGFSWDPLRGLAVRAGQEYLRRLVVPLAPSVIRHTPQWRAHNS</sequence>
<dbReference type="Pfam" id="PF09995">
    <property type="entry name" value="MPAB_Lcp_cat"/>
    <property type="match status" value="1"/>
</dbReference>